<keyword evidence="3" id="KW-1185">Reference proteome</keyword>
<evidence type="ECO:0000313" key="3">
    <source>
        <dbReference type="Proteomes" id="UP000886653"/>
    </source>
</evidence>
<organism evidence="2 3">
    <name type="scientific">Cronartium quercuum f. sp. fusiforme G11</name>
    <dbReference type="NCBI Taxonomy" id="708437"/>
    <lineage>
        <taxon>Eukaryota</taxon>
        <taxon>Fungi</taxon>
        <taxon>Dikarya</taxon>
        <taxon>Basidiomycota</taxon>
        <taxon>Pucciniomycotina</taxon>
        <taxon>Pucciniomycetes</taxon>
        <taxon>Pucciniales</taxon>
        <taxon>Coleosporiaceae</taxon>
        <taxon>Cronartium</taxon>
    </lineage>
</organism>
<sequence>MHQEGETPIASKLIKPIIKYKRYTLKETWRGYSTSSILFLQKESMNQGIPSLGNTNLFIREASEELILNISLPSTPAIDTTSTISAEFDKKLHLMPNEEDILDWWLDEAASANEYEIRQEAAAVSPTPSAYDGYNWRFYEESDFDRYQALLKSKHPSAGPSFDGHRGPTNLTSSHPGGTQQRWATQPTPRSSHSSNRGSQTGIATRSYPSPASELANQGQEQAAFHYHNQYEDHQPPSVALQVPHSSPHSATELPTQTLVGIRVHQPSNTLRRCKAPPIPTSEEPVLRPLHFMGQHSHHSNRELGRRSPTGERGGDNDSSDRSKRARHSGAYATGHDTVGPVQVVRQENTDDIRRHEGK</sequence>
<feature type="compositionally biased region" description="Polar residues" evidence="1">
    <location>
        <begin position="169"/>
        <end position="219"/>
    </location>
</feature>
<gene>
    <name evidence="2" type="ORF">CROQUDRAFT_100771</name>
</gene>
<proteinExistence type="predicted"/>
<reference evidence="2" key="1">
    <citation type="submission" date="2013-11" db="EMBL/GenBank/DDBJ databases">
        <title>Genome sequence of the fusiform rust pathogen reveals effectors for host alternation and coevolution with pine.</title>
        <authorList>
            <consortium name="DOE Joint Genome Institute"/>
            <person name="Smith K."/>
            <person name="Pendleton A."/>
            <person name="Kubisiak T."/>
            <person name="Anderson C."/>
            <person name="Salamov A."/>
            <person name="Aerts A."/>
            <person name="Riley R."/>
            <person name="Clum A."/>
            <person name="Lindquist E."/>
            <person name="Ence D."/>
            <person name="Campbell M."/>
            <person name="Kronenberg Z."/>
            <person name="Feau N."/>
            <person name="Dhillon B."/>
            <person name="Hamelin R."/>
            <person name="Burleigh J."/>
            <person name="Smith J."/>
            <person name="Yandell M."/>
            <person name="Nelson C."/>
            <person name="Grigoriev I."/>
            <person name="Davis J."/>
        </authorList>
    </citation>
    <scope>NUCLEOTIDE SEQUENCE</scope>
    <source>
        <strain evidence="2">G11</strain>
    </source>
</reference>
<dbReference type="AlphaFoldDB" id="A0A9P6T712"/>
<dbReference type="Proteomes" id="UP000886653">
    <property type="component" value="Unassembled WGS sequence"/>
</dbReference>
<feature type="compositionally biased region" description="Basic and acidic residues" evidence="1">
    <location>
        <begin position="348"/>
        <end position="359"/>
    </location>
</feature>
<evidence type="ECO:0000313" key="2">
    <source>
        <dbReference type="EMBL" id="KAG0139973.1"/>
    </source>
</evidence>
<accession>A0A9P6T712</accession>
<evidence type="ECO:0000256" key="1">
    <source>
        <dbReference type="SAM" id="MobiDB-lite"/>
    </source>
</evidence>
<feature type="compositionally biased region" description="Basic and acidic residues" evidence="1">
    <location>
        <begin position="300"/>
        <end position="323"/>
    </location>
</feature>
<feature type="region of interest" description="Disordered" evidence="1">
    <location>
        <begin position="293"/>
        <end position="359"/>
    </location>
</feature>
<dbReference type="EMBL" id="MU167493">
    <property type="protein sequence ID" value="KAG0139973.1"/>
    <property type="molecule type" value="Genomic_DNA"/>
</dbReference>
<protein>
    <submittedName>
        <fullName evidence="2">Uncharacterized protein</fullName>
    </submittedName>
</protein>
<feature type="compositionally biased region" description="Polar residues" evidence="1">
    <location>
        <begin position="244"/>
        <end position="254"/>
    </location>
</feature>
<feature type="region of interest" description="Disordered" evidence="1">
    <location>
        <begin position="235"/>
        <end position="254"/>
    </location>
</feature>
<comment type="caution">
    <text evidence="2">The sequence shown here is derived from an EMBL/GenBank/DDBJ whole genome shotgun (WGS) entry which is preliminary data.</text>
</comment>
<feature type="region of interest" description="Disordered" evidence="1">
    <location>
        <begin position="155"/>
        <end position="219"/>
    </location>
</feature>
<name>A0A9P6T712_9BASI</name>